<sequence>MQISSRQFPAKSIRKLGAGVAAVAFVAAGSLVLDAMFASPSAHALVVYDPTNHAQNVLTAARALQQVNNQIQSLQNQAQGLVNQARNLSSVRFPELQALTETLRKIDALMAQAQGIEFKVTSADQQFAQLYPDAYRQSLKLDDRVAAARARMDAQVAAYRKTVTLQAQIAENVAADAATLNSLVERSQGAEGALQVQQAANQLLALTAKQQFQIQQMMAAQYRADAVRESNRAQEAAEAQAATTKFLGSGSAYTPN</sequence>
<keyword evidence="1" id="KW-0175">Coiled coil</keyword>
<dbReference type="Proteomes" id="UP000015527">
    <property type="component" value="Unassembled WGS sequence"/>
</dbReference>
<comment type="caution">
    <text evidence="2">The sequence shown here is derived from an EMBL/GenBank/DDBJ whole genome shotgun (WGS) entry which is preliminary data.</text>
</comment>
<dbReference type="OrthoDB" id="9807335at2"/>
<protein>
    <recommendedName>
        <fullName evidence="4">Conjugal transfer protein TrbJ</fullName>
    </recommendedName>
</protein>
<dbReference type="RefSeq" id="WP_021235943.1">
    <property type="nucleotide sequence ID" value="NZ_ATHL01000147.1"/>
</dbReference>
<dbReference type="NCBIfam" id="NF010448">
    <property type="entry name" value="PRK13874.1"/>
    <property type="match status" value="1"/>
</dbReference>
<evidence type="ECO:0000313" key="3">
    <source>
        <dbReference type="Proteomes" id="UP000015527"/>
    </source>
</evidence>
<dbReference type="SUPFAM" id="SSF101082">
    <property type="entry name" value="Typo IV secretion system protein TraC"/>
    <property type="match status" value="1"/>
</dbReference>
<dbReference type="PATRIC" id="fig|1096930.3.peg.4198"/>
<evidence type="ECO:0000313" key="2">
    <source>
        <dbReference type="EMBL" id="EQB08441.1"/>
    </source>
</evidence>
<evidence type="ECO:0008006" key="4">
    <source>
        <dbReference type="Google" id="ProtNLM"/>
    </source>
</evidence>
<dbReference type="InterPro" id="IPR014147">
    <property type="entry name" value="T4SS_TrbJ"/>
</dbReference>
<proteinExistence type="predicted"/>
<gene>
    <name evidence="2" type="ORF">L284_21360</name>
</gene>
<keyword evidence="3" id="KW-1185">Reference proteome</keyword>
<dbReference type="AlphaFoldDB" id="T0GWV7"/>
<reference evidence="2 3" key="1">
    <citation type="journal article" date="2013" name="Genome Announc.">
        <title>Genome Sequence of Novosphingobium lindaniclasticum LE124T, Isolated from a Hexachlorocyclohexane Dumpsite.</title>
        <authorList>
            <person name="Saxena A."/>
            <person name="Nayyar N."/>
            <person name="Sangwan N."/>
            <person name="Kumari R."/>
            <person name="Khurana J.P."/>
            <person name="Lal R."/>
        </authorList>
    </citation>
    <scope>NUCLEOTIDE SEQUENCE [LARGE SCALE GENOMIC DNA]</scope>
    <source>
        <strain evidence="2 3">LE124</strain>
    </source>
</reference>
<dbReference type="NCBIfam" id="TIGR02780">
    <property type="entry name" value="TrbJ_Ti"/>
    <property type="match status" value="1"/>
</dbReference>
<dbReference type="EMBL" id="ATHL01000147">
    <property type="protein sequence ID" value="EQB08441.1"/>
    <property type="molecule type" value="Genomic_DNA"/>
</dbReference>
<evidence type="ECO:0000256" key="1">
    <source>
        <dbReference type="SAM" id="Coils"/>
    </source>
</evidence>
<name>T0GWV7_9SPHN</name>
<feature type="coiled-coil region" evidence="1">
    <location>
        <begin position="57"/>
        <end position="91"/>
    </location>
</feature>
<dbReference type="eggNOG" id="COG5314">
    <property type="taxonomic scope" value="Bacteria"/>
</dbReference>
<organism evidence="2 3">
    <name type="scientific">Novosphingobium lindaniclasticum LE124</name>
    <dbReference type="NCBI Taxonomy" id="1096930"/>
    <lineage>
        <taxon>Bacteria</taxon>
        <taxon>Pseudomonadati</taxon>
        <taxon>Pseudomonadota</taxon>
        <taxon>Alphaproteobacteria</taxon>
        <taxon>Sphingomonadales</taxon>
        <taxon>Sphingomonadaceae</taxon>
        <taxon>Novosphingobium</taxon>
    </lineage>
</organism>
<accession>T0GWV7</accession>